<dbReference type="AlphaFoldDB" id="A0A6C2YQW4"/>
<evidence type="ECO:0000256" key="3">
    <source>
        <dbReference type="ARBA" id="ARBA00022692"/>
    </source>
</evidence>
<evidence type="ECO:0000256" key="2">
    <source>
        <dbReference type="ARBA" id="ARBA00022475"/>
    </source>
</evidence>
<dbReference type="GO" id="GO:0016020">
    <property type="term" value="C:membrane"/>
    <property type="evidence" value="ECO:0007669"/>
    <property type="project" value="UniProtKB-SubCell"/>
</dbReference>
<feature type="transmembrane region" description="Helical" evidence="6">
    <location>
        <begin position="275"/>
        <end position="297"/>
    </location>
</feature>
<dbReference type="RefSeq" id="WP_162659170.1">
    <property type="nucleotide sequence ID" value="NZ_LR593887.1"/>
</dbReference>
<dbReference type="EMBL" id="LR593887">
    <property type="protein sequence ID" value="VTS05443.1"/>
    <property type="molecule type" value="Genomic_DNA"/>
</dbReference>
<keyword evidence="5 6" id="KW-0472">Membrane</keyword>
<keyword evidence="3 6" id="KW-0812">Transmembrane</keyword>
<feature type="transmembrane region" description="Helical" evidence="6">
    <location>
        <begin position="235"/>
        <end position="255"/>
    </location>
</feature>
<gene>
    <name evidence="7" type="ORF">GMBLW1_51550</name>
</gene>
<dbReference type="Pfam" id="PF01040">
    <property type="entry name" value="UbiA"/>
    <property type="match status" value="1"/>
</dbReference>
<feature type="transmembrane region" description="Helical" evidence="6">
    <location>
        <begin position="45"/>
        <end position="68"/>
    </location>
</feature>
<keyword evidence="7" id="KW-0808">Transferase</keyword>
<evidence type="ECO:0000256" key="4">
    <source>
        <dbReference type="ARBA" id="ARBA00022989"/>
    </source>
</evidence>
<evidence type="ECO:0000256" key="5">
    <source>
        <dbReference type="ARBA" id="ARBA00023136"/>
    </source>
</evidence>
<sequence>MAWLPFARLMRIPNVWTAFADIALGAAMIAALVPTSGIDHFPWRMLGLMFASGLLYCSGMVWNDIFDLAEDRRDRPFRPLPSGQVRKAVAVRLAMTLMLAGVGLAAIVGIGAIPETGGFQPMPLMLAGALVVAILLYDRWMKHTPIGPISMGSCRFLNVLFGLSLVLPEQIPWSVRLHVASVIGVYIVGVTWFARTEATQSNRMELLGAVGVMVAAMVLALTIPLQLGPGQSSRWFPYFLATFIILIGGPIRTALQTLQPKPVQQAVKRCILGLVMLDAVLAGLFIGVPGLLILFLLPPALVMGKWVYST</sequence>
<feature type="transmembrane region" description="Helical" evidence="6">
    <location>
        <begin position="206"/>
        <end position="223"/>
    </location>
</feature>
<dbReference type="GO" id="GO:0016765">
    <property type="term" value="F:transferase activity, transferring alkyl or aryl (other than methyl) groups"/>
    <property type="evidence" value="ECO:0007669"/>
    <property type="project" value="InterPro"/>
</dbReference>
<dbReference type="Gene3D" id="1.10.357.140">
    <property type="entry name" value="UbiA prenyltransferase"/>
    <property type="match status" value="1"/>
</dbReference>
<dbReference type="InterPro" id="IPR050475">
    <property type="entry name" value="Prenyltransferase_related"/>
</dbReference>
<proteinExistence type="predicted"/>
<organism evidence="7">
    <name type="scientific">Tuwongella immobilis</name>
    <dbReference type="NCBI Taxonomy" id="692036"/>
    <lineage>
        <taxon>Bacteria</taxon>
        <taxon>Pseudomonadati</taxon>
        <taxon>Planctomycetota</taxon>
        <taxon>Planctomycetia</taxon>
        <taxon>Gemmatales</taxon>
        <taxon>Gemmataceae</taxon>
        <taxon>Tuwongella</taxon>
    </lineage>
</organism>
<dbReference type="CDD" id="cd13964">
    <property type="entry name" value="PT_UbiA_1"/>
    <property type="match status" value="1"/>
</dbReference>
<evidence type="ECO:0008006" key="9">
    <source>
        <dbReference type="Google" id="ProtNLM"/>
    </source>
</evidence>
<dbReference type="InterPro" id="IPR044878">
    <property type="entry name" value="UbiA_sf"/>
</dbReference>
<evidence type="ECO:0000313" key="7">
    <source>
        <dbReference type="EMBL" id="VIP04038.1"/>
    </source>
</evidence>
<protein>
    <recommendedName>
        <fullName evidence="9">Prenyltransferase</fullName>
    </recommendedName>
</protein>
<dbReference type="PANTHER" id="PTHR42723:SF1">
    <property type="entry name" value="CHLOROPHYLL SYNTHASE, CHLOROPLASTIC"/>
    <property type="match status" value="1"/>
</dbReference>
<dbReference type="KEGG" id="tim:GMBLW1_51550"/>
<dbReference type="EMBL" id="LR586016">
    <property type="protein sequence ID" value="VIP04038.1"/>
    <property type="molecule type" value="Genomic_DNA"/>
</dbReference>
<keyword evidence="4 6" id="KW-1133">Transmembrane helix</keyword>
<reference evidence="7" key="1">
    <citation type="submission" date="2019-04" db="EMBL/GenBank/DDBJ databases">
        <authorList>
            <consortium name="Science for Life Laboratories"/>
        </authorList>
    </citation>
    <scope>NUCLEOTIDE SEQUENCE</scope>
    <source>
        <strain evidence="7">MBLW1</strain>
    </source>
</reference>
<feature type="transmembrane region" description="Helical" evidence="6">
    <location>
        <begin position="89"/>
        <end position="113"/>
    </location>
</feature>
<evidence type="ECO:0000256" key="1">
    <source>
        <dbReference type="ARBA" id="ARBA00004141"/>
    </source>
</evidence>
<evidence type="ECO:0000256" key="6">
    <source>
        <dbReference type="SAM" id="Phobius"/>
    </source>
</evidence>
<name>A0A6C2YQW4_9BACT</name>
<dbReference type="Proteomes" id="UP000464378">
    <property type="component" value="Chromosome"/>
</dbReference>
<dbReference type="PANTHER" id="PTHR42723">
    <property type="entry name" value="CHLOROPHYLL SYNTHASE"/>
    <property type="match status" value="1"/>
</dbReference>
<comment type="subcellular location">
    <subcellularLocation>
        <location evidence="1">Membrane</location>
        <topology evidence="1">Multi-pass membrane protein</topology>
    </subcellularLocation>
</comment>
<evidence type="ECO:0000313" key="8">
    <source>
        <dbReference type="Proteomes" id="UP000464378"/>
    </source>
</evidence>
<feature type="transmembrane region" description="Helical" evidence="6">
    <location>
        <begin position="149"/>
        <end position="167"/>
    </location>
</feature>
<dbReference type="InParanoid" id="A0A6C2YQW4"/>
<accession>A0A6C2YQW4</accession>
<feature type="transmembrane region" description="Helical" evidence="6">
    <location>
        <begin position="12"/>
        <end position="33"/>
    </location>
</feature>
<feature type="transmembrane region" description="Helical" evidence="6">
    <location>
        <begin position="173"/>
        <end position="194"/>
    </location>
</feature>
<keyword evidence="8" id="KW-1185">Reference proteome</keyword>
<dbReference type="InterPro" id="IPR000537">
    <property type="entry name" value="UbiA_prenyltransferase"/>
</dbReference>
<feature type="transmembrane region" description="Helical" evidence="6">
    <location>
        <begin position="119"/>
        <end position="137"/>
    </location>
</feature>
<keyword evidence="2" id="KW-1003">Cell membrane</keyword>